<feature type="binding site" evidence="4">
    <location>
        <position position="735"/>
    </location>
    <ligand>
        <name>Ca(2+)</name>
        <dbReference type="ChEBI" id="CHEBI:29108"/>
    </ligand>
</feature>
<keyword evidence="8" id="KW-1185">Reference proteome</keyword>
<accession>A8HUT5</accession>
<feature type="domain" description="Peptidase S53" evidence="6">
    <location>
        <begin position="325"/>
        <end position="757"/>
    </location>
</feature>
<dbReference type="SUPFAM" id="SSF52743">
    <property type="entry name" value="Subtilisin-like"/>
    <property type="match status" value="1"/>
</dbReference>
<dbReference type="EMBL" id="AP009384">
    <property type="protein sequence ID" value="BAF86978.1"/>
    <property type="molecule type" value="Genomic_DNA"/>
</dbReference>
<dbReference type="KEGG" id="azc:AZC_0980"/>
<dbReference type="HOGENOM" id="CLU_290148_0_0_5"/>
<feature type="active site" description="Charge relay system" evidence="4">
    <location>
        <position position="647"/>
    </location>
</feature>
<dbReference type="InterPro" id="IPR023828">
    <property type="entry name" value="Peptidase_S8_Ser-AS"/>
</dbReference>
<evidence type="ECO:0000256" key="4">
    <source>
        <dbReference type="PROSITE-ProRule" id="PRU01032"/>
    </source>
</evidence>
<dbReference type="Proteomes" id="UP000000270">
    <property type="component" value="Chromosome"/>
</dbReference>
<dbReference type="GO" id="GO:0006508">
    <property type="term" value="P:proteolysis"/>
    <property type="evidence" value="ECO:0007669"/>
    <property type="project" value="UniProtKB-KW"/>
</dbReference>
<keyword evidence="4" id="KW-0106">Calcium</keyword>
<dbReference type="STRING" id="438753.AZC_0980"/>
<feature type="active site" description="Charge relay system" evidence="4">
    <location>
        <position position="403"/>
    </location>
</feature>
<feature type="binding site" evidence="4">
    <location>
        <position position="692"/>
    </location>
    <ligand>
        <name>Ca(2+)</name>
        <dbReference type="ChEBI" id="CHEBI:29108"/>
    </ligand>
</feature>
<reference evidence="7 8" key="4">
    <citation type="journal article" date="2009" name="Appl. Environ. Microbiol.">
        <title>Comparative genome-wide transcriptional profiling of Azorhizobium caulinodans ORS571 grown under free-living and symbiotic conditions.</title>
        <authorList>
            <person name="Tsukada S."/>
            <person name="Aono T."/>
            <person name="Akiba N."/>
            <person name="Lee KB."/>
            <person name="Liu CT."/>
            <person name="Toyazaki H."/>
            <person name="Oyaizu H."/>
        </authorList>
    </citation>
    <scope>NUCLEOTIDE SEQUENCE [LARGE SCALE GENOMIC DNA]</scope>
    <source>
        <strain evidence="8">ATCC 43989 / DSM 5975 / JCM 20966 / LMG 6465 / NBRC 14845 / NCIMB 13405 / ORS 571</strain>
    </source>
</reference>
<evidence type="ECO:0000256" key="5">
    <source>
        <dbReference type="SAM" id="MobiDB-lite"/>
    </source>
</evidence>
<evidence type="ECO:0000313" key="7">
    <source>
        <dbReference type="EMBL" id="BAF86978.1"/>
    </source>
</evidence>
<keyword evidence="1 4" id="KW-0645">Protease</keyword>
<feature type="active site" description="Charge relay system" evidence="4">
    <location>
        <position position="399"/>
    </location>
</feature>
<dbReference type="AlphaFoldDB" id="A8HUT5"/>
<evidence type="ECO:0000259" key="6">
    <source>
        <dbReference type="PROSITE" id="PS51695"/>
    </source>
</evidence>
<comment type="cofactor">
    <cofactor evidence="4">
        <name>Ca(2+)</name>
        <dbReference type="ChEBI" id="CHEBI:29108"/>
    </cofactor>
    <text evidence="4">Binds 1 Ca(2+) ion per subunit.</text>
</comment>
<reference evidence="7 8" key="6">
    <citation type="journal article" date="2011" name="Appl. Environ. Microbiol.">
        <title>Involvement of the azorhizobial chromosome partition gene (parA) in the onset of bacteroid differentiation during Sesbania rostrata stem nodule development.</title>
        <authorList>
            <person name="Liu CT."/>
            <person name="Lee KB."/>
            <person name="Wang YS."/>
            <person name="Peng MH."/>
            <person name="Lee KT."/>
            <person name="Suzuki S."/>
            <person name="Suzuki T."/>
            <person name="Oyaizu H."/>
        </authorList>
    </citation>
    <scope>NUCLEOTIDE SEQUENCE [LARGE SCALE GENOMIC DNA]</scope>
    <source>
        <strain evidence="8">ATCC 43989 / DSM 5975 / JCM 20966 / LMG 6465 / NBRC 14845 / NCIMB 13405 / ORS 571</strain>
    </source>
</reference>
<evidence type="ECO:0000256" key="2">
    <source>
        <dbReference type="ARBA" id="ARBA00022801"/>
    </source>
</evidence>
<keyword evidence="2 4" id="KW-0378">Hydrolase</keyword>
<proteinExistence type="predicted"/>
<reference evidence="8" key="2">
    <citation type="submission" date="2007-04" db="EMBL/GenBank/DDBJ databases">
        <title>Complete genome sequence of the nitrogen-fixing bacterium Azorhizobium caulinodans ORS571.</title>
        <authorList>
            <person name="Lee K.B."/>
            <person name="Backer P.D."/>
            <person name="Aono T."/>
            <person name="Liu C.T."/>
            <person name="Suzuki S."/>
            <person name="Suzuki T."/>
            <person name="Kaneko T."/>
            <person name="Yamada M."/>
            <person name="Tabata S."/>
            <person name="Kupfer D.M."/>
            <person name="Najar F.Z."/>
            <person name="Wiley G.B."/>
            <person name="Roe B."/>
            <person name="Binnewies T."/>
            <person name="Ussery D."/>
            <person name="Vereecke D."/>
            <person name="Gevers D."/>
            <person name="Holsters M."/>
            <person name="Oyaizu H."/>
        </authorList>
    </citation>
    <scope>NUCLEOTIDE SEQUENCE [LARGE SCALE GENOMIC DNA]</scope>
    <source>
        <strain evidence="8">ATCC 43989 / DSM 5975 / JCM 20966 / LMG 6465 / NBRC 14845 / NCIMB 13405 / ORS 571</strain>
    </source>
</reference>
<reference evidence="7 8" key="3">
    <citation type="journal article" date="2008" name="BMC Genomics">
        <title>The genome of the versatile nitrogen fixer Azorhizobium caulinodans ORS571.</title>
        <authorList>
            <person name="Lee KB."/>
            <person name="Backer P.D."/>
            <person name="Aono T."/>
            <person name="Liu CT."/>
            <person name="Suzuki S."/>
            <person name="Suzuki T."/>
            <person name="Kaneko T."/>
            <person name="Yamada M."/>
            <person name="Tabata S."/>
            <person name="Kupfer D.M."/>
            <person name="Najar F.Z."/>
            <person name="Wiley G.B."/>
            <person name="Roe B."/>
            <person name="Binnewies T.T."/>
            <person name="Ussery D.W."/>
            <person name="D'Haeze W."/>
            <person name="Herder J.D."/>
            <person name="Gevers D."/>
            <person name="Vereecke D."/>
            <person name="Holsters M."/>
            <person name="Oyaizu H."/>
        </authorList>
    </citation>
    <scope>NUCLEOTIDE SEQUENCE [LARGE SCALE GENOMIC DNA]</scope>
    <source>
        <strain evidence="8">ATCC 43989 / DSM 5975 / JCM 20966 / LMG 6465 / NBRC 14845 / NCIMB 13405 / ORS 571</strain>
    </source>
</reference>
<name>A8HUT5_AZOC5</name>
<dbReference type="GO" id="GO:0008240">
    <property type="term" value="F:tripeptidyl-peptidase activity"/>
    <property type="evidence" value="ECO:0007669"/>
    <property type="project" value="TreeGrafter"/>
</dbReference>
<dbReference type="SUPFAM" id="SSF54897">
    <property type="entry name" value="Protease propeptides/inhibitors"/>
    <property type="match status" value="1"/>
</dbReference>
<evidence type="ECO:0000256" key="3">
    <source>
        <dbReference type="ARBA" id="ARBA00022825"/>
    </source>
</evidence>
<feature type="region of interest" description="Disordered" evidence="5">
    <location>
        <begin position="295"/>
        <end position="329"/>
    </location>
</feature>
<dbReference type="GO" id="GO:0046872">
    <property type="term" value="F:metal ion binding"/>
    <property type="evidence" value="ECO:0007669"/>
    <property type="project" value="UniProtKB-UniRule"/>
</dbReference>
<sequence length="1055" mass="108719">MQAPGETRLCHGWYGISTFPARRRGYGILSRRWLIAWGGARMATTYTAVQNTTYFDYSSYQLATSAQVSALAAVPATNLSATNLGQVQSLLTQTMFGNAKAAPPADTSLPAPIPLVAVADLTTQTGLNDLGFIDQDQGSSENGYAFQLKVADIASSTITVGLVVNRNADPTALLSMPWADRQVALADQTAVWATYGGSKFYSGVQSTVESLTGASTLTVEDGYNSSADSRTVWLNLTPAQFKTLFNTDLLVYAGANQFYGSYVNYAWSGNLSLPSNIQSQVSGIWVSTLTPTPYGSPTPNPAAPVALSQGAQSPGNSQTGANESNPTPTQVAEAYNFPLTSKGVVTTPIGLVEGGVPANLETALNAYRTSVLGLPAYTGSQFQIISGANARIGVGDPGEESLDVSIIAGAAPNSQQLYYAYTGNQTFVGYQNAIFDSVNNPSVLSSSFTDQQRFSPNSPFASAYQGLFVDAALKNMSVFLSSGDGGSGGEYGAGTAMGRPSHSSPYAVIVGGASISNLQTASGDPTLSSLYTAGMTNDPVTLMALTASGMKVLPQHMTAETYSIFVQTVWNTYSVNGESINSSYASNSASTGGINAGSLIPSYQTDFGLTPTNAQGETGRGLPDVSALAGGNSKYSILNGGASAGTSAATPLWAALTAQIDTIFKDQGLPQLGYFNDLLYQAAAIAPGSFSDVTIGNNTSTYYLYTGTEADKPYVLTQSGTKVVPTGLGYPASAGYDQATGLGTPNGLLLARALSTIAHSQFDAHPAAPVLTGIGDTSAQSGAAQSLLVQATGALGAYELNDGGHVVQGVSEGNALAWSSRLAQQVMQKDFDPDLVRLLDGGAQATPTTVHADAGASLSSSVAGLPLGLYQADLTSQYGFASFGGVSSGVTVARPVAVADVADDGAAHQAVVRLRQNGVDATSLMLYKVDDLSGTVDGIAPGDPGYAAAAAAHAYVVGGAAGPVPDPGYGNYTEAVVNGVHHGDLVAMALTNGTQTYWGFPPANESVGGASVTHLWSYGLNTFGFEDTFGGGDRDYNDLIVQLDFTSLQGHGWIA</sequence>
<feature type="binding site" evidence="4">
    <location>
        <position position="737"/>
    </location>
    <ligand>
        <name>Ca(2+)</name>
        <dbReference type="ChEBI" id="CHEBI:29108"/>
    </ligand>
</feature>
<dbReference type="PROSITE" id="PS51695">
    <property type="entry name" value="SEDOLISIN"/>
    <property type="match status" value="1"/>
</dbReference>
<feature type="binding site" evidence="4">
    <location>
        <position position="693"/>
    </location>
    <ligand>
        <name>Ca(2+)</name>
        <dbReference type="ChEBI" id="CHEBI:29108"/>
    </ligand>
</feature>
<feature type="compositionally biased region" description="Polar residues" evidence="5">
    <location>
        <begin position="309"/>
        <end position="329"/>
    </location>
</feature>
<dbReference type="GO" id="GO:0004252">
    <property type="term" value="F:serine-type endopeptidase activity"/>
    <property type="evidence" value="ECO:0007669"/>
    <property type="project" value="UniProtKB-UniRule"/>
</dbReference>
<organism evidence="7 8">
    <name type="scientific">Azorhizobium caulinodans (strain ATCC 43989 / DSM 5975 / JCM 20966 / LMG 6465 / NBRC 14845 / NCIMB 13405 / ORS 571)</name>
    <dbReference type="NCBI Taxonomy" id="438753"/>
    <lineage>
        <taxon>Bacteria</taxon>
        <taxon>Pseudomonadati</taxon>
        <taxon>Pseudomonadota</taxon>
        <taxon>Alphaproteobacteria</taxon>
        <taxon>Hyphomicrobiales</taxon>
        <taxon>Xanthobacteraceae</taxon>
        <taxon>Azorhizobium</taxon>
    </lineage>
</organism>
<dbReference type="InterPro" id="IPR050819">
    <property type="entry name" value="Tripeptidyl-peptidase_I"/>
</dbReference>
<protein>
    <recommendedName>
        <fullName evidence="6">Peptidase S53 domain-containing protein</fullName>
    </recommendedName>
</protein>
<dbReference type="InterPro" id="IPR036852">
    <property type="entry name" value="Peptidase_S8/S53_dom_sf"/>
</dbReference>
<dbReference type="PANTHER" id="PTHR14218:SF15">
    <property type="entry name" value="TRIPEPTIDYL-PEPTIDASE 1"/>
    <property type="match status" value="1"/>
</dbReference>
<dbReference type="PANTHER" id="PTHR14218">
    <property type="entry name" value="PROTEASE S8 TRIPEPTIDYL PEPTIDASE I CLN2"/>
    <property type="match status" value="1"/>
</dbReference>
<dbReference type="PROSITE" id="PS00138">
    <property type="entry name" value="SUBTILASE_SER"/>
    <property type="match status" value="1"/>
</dbReference>
<evidence type="ECO:0000256" key="1">
    <source>
        <dbReference type="ARBA" id="ARBA00022670"/>
    </source>
</evidence>
<evidence type="ECO:0000313" key="8">
    <source>
        <dbReference type="Proteomes" id="UP000000270"/>
    </source>
</evidence>
<reference evidence="7 8" key="1">
    <citation type="journal article" date="2007" name="Appl. Environ. Microbiol.">
        <title>Rhizobial factors required for stem nodule maturation and maintenance in Sesbania rostrata-Azorhizobium caulinodans ORS571 symbiosis.</title>
        <authorList>
            <person name="Suzuki S."/>
            <person name="Aono T."/>
            <person name="Lee KB."/>
            <person name="Suzuki T."/>
            <person name="Liu CT."/>
            <person name="Miwa H."/>
            <person name="Wakao S."/>
            <person name="Iki T."/>
            <person name="Oyaizu H."/>
        </authorList>
    </citation>
    <scope>NUCLEOTIDE SEQUENCE [LARGE SCALE GENOMIC DNA]</scope>
    <source>
        <strain evidence="8">ATCC 43989 / DSM 5975 / JCM 20966 / LMG 6465 / NBRC 14845 / NCIMB 13405 / ORS 571</strain>
    </source>
</reference>
<dbReference type="Gene3D" id="3.40.50.200">
    <property type="entry name" value="Peptidase S8/S53 domain"/>
    <property type="match status" value="1"/>
</dbReference>
<keyword evidence="3 4" id="KW-0720">Serine protease</keyword>
<dbReference type="InterPro" id="IPR025193">
    <property type="entry name" value="DUF4114"/>
</dbReference>
<keyword evidence="4" id="KW-0479">Metal-binding</keyword>
<dbReference type="Pfam" id="PF13448">
    <property type="entry name" value="DUF4114"/>
    <property type="match status" value="1"/>
</dbReference>
<dbReference type="eggNOG" id="COG4934">
    <property type="taxonomic scope" value="Bacteria"/>
</dbReference>
<gene>
    <name evidence="7" type="ordered locus">AZC_0980</name>
</gene>
<dbReference type="InterPro" id="IPR030400">
    <property type="entry name" value="Sedolisin_dom"/>
</dbReference>
<reference evidence="7 8" key="5">
    <citation type="journal article" date="2010" name="Appl. Environ. Microbiol.">
        <title>phrR-like gene praR of Azorhizobium caulinodans ORS571 is essential for symbiosis with Sesbania rostrata and is involved in expression of reb genes.</title>
        <authorList>
            <person name="Akiba N."/>
            <person name="Aono T."/>
            <person name="Toyazaki H."/>
            <person name="Sato S."/>
            <person name="Oyaizu H."/>
        </authorList>
    </citation>
    <scope>NUCLEOTIDE SEQUENCE [LARGE SCALE GENOMIC DNA]</scope>
    <source>
        <strain evidence="8">ATCC 43989 / DSM 5975 / JCM 20966 / LMG 6465 / NBRC 14845 / NCIMB 13405 / ORS 571</strain>
    </source>
</reference>